<keyword evidence="1" id="KW-0433">Leucine-rich repeat</keyword>
<dbReference type="SUPFAM" id="SSF52058">
    <property type="entry name" value="L domain-like"/>
    <property type="match status" value="1"/>
</dbReference>
<dbReference type="PROSITE" id="PS51450">
    <property type="entry name" value="LRR"/>
    <property type="match status" value="3"/>
</dbReference>
<evidence type="ECO:0000256" key="1">
    <source>
        <dbReference type="ARBA" id="ARBA00022614"/>
    </source>
</evidence>
<dbReference type="InterPro" id="IPR001611">
    <property type="entry name" value="Leu-rich_rpt"/>
</dbReference>
<evidence type="ECO:0000256" key="3">
    <source>
        <dbReference type="ARBA" id="ARBA00022737"/>
    </source>
</evidence>
<evidence type="ECO:0000259" key="4">
    <source>
        <dbReference type="Pfam" id="PF20178"/>
    </source>
</evidence>
<evidence type="ECO:0000256" key="2">
    <source>
        <dbReference type="ARBA" id="ARBA00022729"/>
    </source>
</evidence>
<dbReference type="OrthoDB" id="1467561at2"/>
<protein>
    <recommendedName>
        <fullName evidence="4">Dermonecrotic toxin N-terminal domain-containing protein</fullName>
    </recommendedName>
</protein>
<name>A0A9X9BLC1_PSEMA</name>
<dbReference type="InterPro" id="IPR046673">
    <property type="entry name" value="ToxA_N"/>
</dbReference>
<dbReference type="GO" id="GO:0031012">
    <property type="term" value="C:extracellular matrix"/>
    <property type="evidence" value="ECO:0007669"/>
    <property type="project" value="TreeGrafter"/>
</dbReference>
<feature type="domain" description="Dermonecrotic toxin N-terminal" evidence="4">
    <location>
        <begin position="111"/>
        <end position="371"/>
    </location>
</feature>
<dbReference type="PANTHER" id="PTHR24373">
    <property type="entry name" value="SLIT RELATED LEUCINE-RICH REPEAT NEURONAL PROTEIN"/>
    <property type="match status" value="1"/>
</dbReference>
<comment type="caution">
    <text evidence="5">The sequence shown here is derived from an EMBL/GenBank/DDBJ whole genome shotgun (WGS) entry which is preliminary data.</text>
</comment>
<dbReference type="EMBL" id="VFEQ01000032">
    <property type="protein sequence ID" value="TWR51118.1"/>
    <property type="molecule type" value="Genomic_DNA"/>
</dbReference>
<sequence length="2010" mass="225573">MFANPQKHTAPTIYRRRSRADWSAEKTLILSRIDPMPPLPAPANGEVRHTIVMQAIPHWLGDATPARRSTLGEVSGSFPDWYKNASATQHAELKRLNGEAWTRQNQVDKALAGLKSPQTFGAELLQPALKRQYSVDLDVRSTWLQLYVPLTLAGFRVQAGASRTWSVSLLNAALHNFEPAEAQPDAYERNSGFSSQPNAAGHFQSLPAVDARITIAQFATLCRELDIGGRYQRYLEDYLGLDNPVAMAALQYKVEQSLSSALKRSLYMALLKGDIPQTGYDAVHSLIDHGQHCPMWVAHELVIMSSRLTGIVLFSQDLDASREPVPVIVYIPDDPQHPIKQYASTQAFIQALTARLRASDFQHFFSRFVDHADLGRFFADLTGRLSQVTWHSHTPGDPLPSWRGSEVERANLQFRGIPIKQPLFHYLHQMKLSKLLNDARSQAVSTASANQKARWERWDLVQKIASALLQVVALIATPFVPPLGMLMLGYTAYQLLDEAFEGVIDWAEGQVQEAFGHAMGFIEQLVQLGLFATGIPIAQGILRKVLPSECLGFLDGLTPVTRPDGGERLWKPDLEPYRLKQSPPSGVRPDEKGVYRFNGKNLLQVGDDYYTVRQDPISQRYFVQHPSRASAYQPQVISNGQGAWITELDRPLSWDSATLMRRLGYPAEGLDDARLQQARSVSGTHDNALRQMHHTGQTPPPLLADTLKRFKIDLALQDFITQLNSDDPLIYGQADVQTQLQILTSYGLWPASKTLRFLDTQGKTQWEFLGRPDASVVQIHESQLENGDLLRVLVESLDEAERKALLEEPADQPASHASIRAAALRKKIARLAHEKRFSLFDSRYRSEEHSPGAALQKIIDAAPEPGLPVSVAHELLANATGDELQAIDQGKVPTHIAEQAAAAQLDVRTTRAYEGLYLDAVDNPDTHLLALLSLERLPGWSTRMRLEVRQYRSDGPLLEAIGAEDAPLKRIVIHTESGRYTPVDEKGPVFGDTDFFTAILQAIPDSQRDALNIHIGQGERLRQAIGEHVLDRERLRTLLSADTYRKPTFDPTVMRLRGGMDGYQAAGPSRPPAAEPQPTLEQRAQHLLPSLPAEQIADLVQTLESRPGGALATLITLQVEYNKLDTDLAVWEHMTPTFHPITEAPLTPREYQYVRRNRALWAQEVRRGWRQETAIDHYHDQLLLNGHKLQLTIPIYGELPRLTARFEHISLLELKGQHTALQINDFVQLFPRLRHLNVSQFYLGGLAPSIAQLPSLDVLILSDCNITLTEETRVALGSMTRLKTLDLYNNPLGLTPSVTHMAHLQHLDLSYTGIRDLPPGLLNRPQLELAVLSNNQIRELPPALFELPVETSRKFDLSSNPLSGPTLERVKGYYQRTGGRWDIDAPGTEIQSARRLYPTLSDNDINQLIFDFPGNLDAGRAALAQLEIDYPRIRQTLAPWADDEQVSAQERTYRSLFVDTLEAGWRRETEQDTHAPGRLPRFTLNLPYPISGDIPALSTPFPHVSSLSLSGNASTLQPNAFLRSFPQLERLSIERYTLMHLPRTLPQLERLTHLRLDRCAIELNPASAQVLSSMTHLQHLDLANNRLVWLPDFNRLTALTSLSLSNTGLREIPPALLAGNIARTRVDLSHNAIEQIPDQGFQLPATLSAAFDLSDNPLSRHTLARIKTYCQATGEHWNAPAPQPQLQQLQALYPSLNNREVSRVYFQLPGDLDTVDLHITRLDGEYQDLQAHLQAWAMEVPSRDPLLDTVLDEGARAEEQIRRLGFKDLLERCWRREGELDDSNGFTRHSHKLVFHGQLLGDMPMLSAQFDHVSLLEIIGDGTNQQVDGLLRCFPNLVSLTLERHTLLDIPASVFGLRRLRYLKLAENHIRLTRESKEQLSRLIHLEYLDLSDNPLIFIPDIRNLGRLVSIYLHNCGLTHVPEGVFALGRLRVLDLSDNEIVDVPSDLLEMPLPLNDDSDLSGNPLSDQSIELLRDYYRQTGYELGVEEAMFDEFGVALMAPGTPRPMEE</sequence>
<proteinExistence type="predicted"/>
<dbReference type="Pfam" id="PF20178">
    <property type="entry name" value="ToxA_N"/>
    <property type="match status" value="1"/>
</dbReference>
<keyword evidence="3" id="KW-0677">Repeat</keyword>
<evidence type="ECO:0000313" key="6">
    <source>
        <dbReference type="Proteomes" id="UP000316123"/>
    </source>
</evidence>
<keyword evidence="2" id="KW-0732">Signal</keyword>
<gene>
    <name evidence="5" type="ORF">FIV41_29675</name>
</gene>
<dbReference type="Pfam" id="PF13855">
    <property type="entry name" value="LRR_8"/>
    <property type="match status" value="1"/>
</dbReference>
<reference evidence="5 6" key="1">
    <citation type="submission" date="2019-06" db="EMBL/GenBank/DDBJ databases">
        <title>Pseudomonas bimorpha sp. nov. isolated from bovine raw milk and skim milk concentrate.</title>
        <authorList>
            <person name="Hofmann K."/>
            <person name="Huptas C."/>
            <person name="Doll E."/>
            <person name="Scherer S."/>
            <person name="Wenning M."/>
        </authorList>
    </citation>
    <scope>NUCLEOTIDE SEQUENCE [LARGE SCALE GENOMIC DNA]</scope>
    <source>
        <strain evidence="5 6">DSM 13124</strain>
    </source>
</reference>
<organism evidence="5 6">
    <name type="scientific">Pseudomonas marginalis</name>
    <name type="common">Pseudomonas panacis</name>
    <dbReference type="NCBI Taxonomy" id="298"/>
    <lineage>
        <taxon>Bacteria</taxon>
        <taxon>Pseudomonadati</taxon>
        <taxon>Pseudomonadota</taxon>
        <taxon>Gammaproteobacteria</taxon>
        <taxon>Pseudomonadales</taxon>
        <taxon>Pseudomonadaceae</taxon>
        <taxon>Pseudomonas</taxon>
    </lineage>
</organism>
<dbReference type="InterPro" id="IPR003591">
    <property type="entry name" value="Leu-rich_rpt_typical-subtyp"/>
</dbReference>
<dbReference type="Proteomes" id="UP000316123">
    <property type="component" value="Unassembled WGS sequence"/>
</dbReference>
<dbReference type="Gene3D" id="3.80.10.10">
    <property type="entry name" value="Ribonuclease Inhibitor"/>
    <property type="match status" value="3"/>
</dbReference>
<accession>A0A9X9BLC1</accession>
<dbReference type="SMART" id="SM00369">
    <property type="entry name" value="LRR_TYP"/>
    <property type="match status" value="10"/>
</dbReference>
<evidence type="ECO:0000313" key="5">
    <source>
        <dbReference type="EMBL" id="TWR51118.1"/>
    </source>
</evidence>
<dbReference type="InterPro" id="IPR032675">
    <property type="entry name" value="LRR_dom_sf"/>
</dbReference>
<dbReference type="PANTHER" id="PTHR24373:SF397">
    <property type="entry name" value="IG-LIKE DOMAIN-CONTAINING PROTEIN"/>
    <property type="match status" value="1"/>
</dbReference>
<dbReference type="GO" id="GO:0005615">
    <property type="term" value="C:extracellular space"/>
    <property type="evidence" value="ECO:0007669"/>
    <property type="project" value="TreeGrafter"/>
</dbReference>
<dbReference type="InterPro" id="IPR050328">
    <property type="entry name" value="Dev_Immune_Receptor"/>
</dbReference>